<organism evidence="1 2">
    <name type="scientific">Romeriopsis navalis LEGE 11480</name>
    <dbReference type="NCBI Taxonomy" id="2777977"/>
    <lineage>
        <taxon>Bacteria</taxon>
        <taxon>Bacillati</taxon>
        <taxon>Cyanobacteriota</taxon>
        <taxon>Cyanophyceae</taxon>
        <taxon>Leptolyngbyales</taxon>
        <taxon>Leptolyngbyaceae</taxon>
        <taxon>Romeriopsis</taxon>
        <taxon>Romeriopsis navalis</taxon>
    </lineage>
</organism>
<keyword evidence="2" id="KW-1185">Reference proteome</keyword>
<dbReference type="Proteomes" id="UP000625316">
    <property type="component" value="Unassembled WGS sequence"/>
</dbReference>
<dbReference type="AlphaFoldDB" id="A0A928VPD8"/>
<dbReference type="EMBL" id="JADEXQ010000020">
    <property type="protein sequence ID" value="MBE9029684.1"/>
    <property type="molecule type" value="Genomic_DNA"/>
</dbReference>
<evidence type="ECO:0000313" key="1">
    <source>
        <dbReference type="EMBL" id="MBE9029684.1"/>
    </source>
</evidence>
<proteinExistence type="predicted"/>
<accession>A0A928VPD8</accession>
<reference evidence="1" key="1">
    <citation type="submission" date="2020-10" db="EMBL/GenBank/DDBJ databases">
        <authorList>
            <person name="Castelo-Branco R."/>
            <person name="Eusebio N."/>
            <person name="Adriana R."/>
            <person name="Vieira A."/>
            <person name="Brugerolle De Fraissinette N."/>
            <person name="Rezende De Castro R."/>
            <person name="Schneider M.P."/>
            <person name="Vasconcelos V."/>
            <person name="Leao P.N."/>
        </authorList>
    </citation>
    <scope>NUCLEOTIDE SEQUENCE</scope>
    <source>
        <strain evidence="1">LEGE 11480</strain>
    </source>
</reference>
<evidence type="ECO:0000313" key="2">
    <source>
        <dbReference type="Proteomes" id="UP000625316"/>
    </source>
</evidence>
<gene>
    <name evidence="1" type="ORF">IQ266_08070</name>
</gene>
<sequence>MVTSLLEHPKTQKKLQINYRRNQDQDQTAAIDTATRQFDYEDCRHEYWNPEEFSLLYGTPLWEQASASQRLVLNHLYWVAYYAQIISAEIATIYFNQTSAAGLYALPDFRLVCDTLDLESAQERSHINAFQVIGAQTEQALFGDRLFSYPMRGPFTETMLFPNSNWLQTHWKKLQLQYFGLISANNAFLACQYFTVRGLRTLNGKLVQHQLSQYYQKHAEPDNAPIPSKISYYHFLDESFHFNSSTVISQDVIHCLNKPTKLEAFVANLGIRGCQQDHYHFSAAINGIFWYDPALYETVYRLLRSSIFNMDDVAAKNMMQQCFTTESDGLHRSFQTHQEAMASYRAYIAKLDYVWPSNHEMTVMSGNSIKQYLQRQQRSWAKFSQRLPSELKSNYQPVLQG</sequence>
<comment type="caution">
    <text evidence="1">The sequence shown here is derived from an EMBL/GenBank/DDBJ whole genome shotgun (WGS) entry which is preliminary data.</text>
</comment>
<protein>
    <submittedName>
        <fullName evidence="1">p-aminobenzoate N-oxygenase AurF</fullName>
    </submittedName>
</protein>
<name>A0A928VPD8_9CYAN</name>
<dbReference type="CDD" id="cd21472">
    <property type="entry name" value="CylC-like"/>
    <property type="match status" value="1"/>
</dbReference>
<dbReference type="InterPro" id="IPR049717">
    <property type="entry name" value="CylC-like"/>
</dbReference>
<dbReference type="RefSeq" id="WP_264324501.1">
    <property type="nucleotide sequence ID" value="NZ_JADEXQ010000020.1"/>
</dbReference>